<evidence type="ECO:0000256" key="6">
    <source>
        <dbReference type="ARBA" id="ARBA00023133"/>
    </source>
</evidence>
<evidence type="ECO:0000256" key="5">
    <source>
        <dbReference type="ARBA" id="ARBA00023002"/>
    </source>
</evidence>
<evidence type="ECO:0000256" key="3">
    <source>
        <dbReference type="ARBA" id="ARBA00011738"/>
    </source>
</evidence>
<organism evidence="8 9">
    <name type="scientific">Candidatus Protochlamydia amoebophila</name>
    <dbReference type="NCBI Taxonomy" id="362787"/>
    <lineage>
        <taxon>Bacteria</taxon>
        <taxon>Pseudomonadati</taxon>
        <taxon>Chlamydiota</taxon>
        <taxon>Chlamydiia</taxon>
        <taxon>Parachlamydiales</taxon>
        <taxon>Parachlamydiaceae</taxon>
        <taxon>Candidatus Protochlamydia</taxon>
    </lineage>
</organism>
<dbReference type="InterPro" id="IPR036406">
    <property type="entry name" value="Coprogen_oxidase_aer_sf"/>
</dbReference>
<evidence type="ECO:0000256" key="2">
    <source>
        <dbReference type="ARBA" id="ARBA00010644"/>
    </source>
</evidence>
<keyword evidence="7" id="KW-0627">Porphyrin biosynthesis</keyword>
<dbReference type="GO" id="GO:0004109">
    <property type="term" value="F:coproporphyrinogen oxidase activity"/>
    <property type="evidence" value="ECO:0007669"/>
    <property type="project" value="UniProtKB-EC"/>
</dbReference>
<comment type="similarity">
    <text evidence="2">Belongs to the aerobic coproporphyrinogen-III oxidase family.</text>
</comment>
<dbReference type="PATRIC" id="fig|362787.3.peg.2047"/>
<sequence>MVFPHPSRLELIDFLKSLREKIITSFEQIEKTHHFERKSWAHHEEGGGEIAVLRGNIFEKAAVNWSGVGGTRFPLSEAEGPFFATGVSLITHMSNPHVPTSHFNIRFIETKDRYWFGGGYDLTPMGFPYLEDTTHFHTIAEQALLPFGSHLYPQFSQQAKEYFYIPHRQKERGVGGIFFDHYNTGDFEKDKQLWESVGYSFIQAIIPIYQRRISQPFNQEEREIQLKHRAHYAEFNLVYDRGTRFGFQSGGNTEAILCSMPPLAKW</sequence>
<proteinExistence type="inferred from homology"/>
<dbReference type="SUPFAM" id="SSF102886">
    <property type="entry name" value="Coproporphyrinogen III oxidase"/>
    <property type="match status" value="1"/>
</dbReference>
<dbReference type="GO" id="GO:0006782">
    <property type="term" value="P:protoporphyrinogen IX biosynthetic process"/>
    <property type="evidence" value="ECO:0007669"/>
    <property type="project" value="TreeGrafter"/>
</dbReference>
<dbReference type="PANTHER" id="PTHR10755">
    <property type="entry name" value="COPROPORPHYRINOGEN III OXIDASE, MITOCHONDRIAL"/>
    <property type="match status" value="1"/>
</dbReference>
<dbReference type="AlphaFoldDB" id="A0A0C1JJH2"/>
<dbReference type="GO" id="GO:0005737">
    <property type="term" value="C:cytoplasm"/>
    <property type="evidence" value="ECO:0007669"/>
    <property type="project" value="TreeGrafter"/>
</dbReference>
<accession>A0A0C1JJH2</accession>
<evidence type="ECO:0000256" key="4">
    <source>
        <dbReference type="ARBA" id="ARBA00012869"/>
    </source>
</evidence>
<dbReference type="PANTHER" id="PTHR10755:SF0">
    <property type="entry name" value="OXYGEN-DEPENDENT COPROPORPHYRINOGEN-III OXIDASE, MITOCHONDRIAL"/>
    <property type="match status" value="1"/>
</dbReference>
<protein>
    <recommendedName>
        <fullName evidence="4">coproporphyrinogen oxidase</fullName>
        <ecNumber evidence="4">1.3.3.3</ecNumber>
    </recommendedName>
</protein>
<dbReference type="Proteomes" id="UP000031465">
    <property type="component" value="Unassembled WGS sequence"/>
</dbReference>
<dbReference type="Gene3D" id="3.40.1500.10">
    <property type="entry name" value="Coproporphyrinogen III oxidase, aerobic"/>
    <property type="match status" value="1"/>
</dbReference>
<comment type="subunit">
    <text evidence="3">Homodimer.</text>
</comment>
<dbReference type="InterPro" id="IPR001260">
    <property type="entry name" value="Coprogen_oxidase_aer"/>
</dbReference>
<comment type="pathway">
    <text evidence="1">Porphyrin-containing compound metabolism; protoporphyrin-IX biosynthesis; protoporphyrinogen-IX from coproporphyrinogen-III (O2 route): step 1/1.</text>
</comment>
<reference evidence="8 9" key="1">
    <citation type="journal article" date="2014" name="Mol. Biol. Evol.">
        <title>Massive expansion of Ubiquitination-related gene families within the Chlamydiae.</title>
        <authorList>
            <person name="Domman D."/>
            <person name="Collingro A."/>
            <person name="Lagkouvardos I."/>
            <person name="Gehre L."/>
            <person name="Weinmaier T."/>
            <person name="Rattei T."/>
            <person name="Subtil A."/>
            <person name="Horn M."/>
        </authorList>
    </citation>
    <scope>NUCLEOTIDE SEQUENCE [LARGE SCALE GENOMIC DNA]</scope>
    <source>
        <strain evidence="8 9">EI2</strain>
    </source>
</reference>
<evidence type="ECO:0000313" key="8">
    <source>
        <dbReference type="EMBL" id="KIC70731.1"/>
    </source>
</evidence>
<dbReference type="PRINTS" id="PR00073">
    <property type="entry name" value="COPRGNOXDASE"/>
</dbReference>
<keyword evidence="6" id="KW-0350">Heme biosynthesis</keyword>
<dbReference type="NCBIfam" id="NF003727">
    <property type="entry name" value="PRK05330.1"/>
    <property type="match status" value="1"/>
</dbReference>
<evidence type="ECO:0000256" key="7">
    <source>
        <dbReference type="ARBA" id="ARBA00023244"/>
    </source>
</evidence>
<gene>
    <name evidence="8" type="primary">hemF</name>
    <name evidence="8" type="ORF">DB44_GD00060</name>
</gene>
<dbReference type="EMBL" id="JSAN01000149">
    <property type="protein sequence ID" value="KIC70731.1"/>
    <property type="molecule type" value="Genomic_DNA"/>
</dbReference>
<evidence type="ECO:0000256" key="1">
    <source>
        <dbReference type="ARBA" id="ARBA00005168"/>
    </source>
</evidence>
<name>A0A0C1JJH2_9BACT</name>
<dbReference type="RefSeq" id="WP_039360910.1">
    <property type="nucleotide sequence ID" value="NZ_JSAN01000149.1"/>
</dbReference>
<evidence type="ECO:0000313" key="9">
    <source>
        <dbReference type="Proteomes" id="UP000031465"/>
    </source>
</evidence>
<dbReference type="EC" id="1.3.3.3" evidence="4"/>
<dbReference type="Pfam" id="PF01218">
    <property type="entry name" value="Coprogen_oxidas"/>
    <property type="match status" value="1"/>
</dbReference>
<keyword evidence="5 8" id="KW-0560">Oxidoreductase</keyword>
<comment type="caution">
    <text evidence="8">The sequence shown here is derived from an EMBL/GenBank/DDBJ whole genome shotgun (WGS) entry which is preliminary data.</text>
</comment>